<proteinExistence type="predicted"/>
<dbReference type="Gene3D" id="1.25.40.10">
    <property type="entry name" value="Tetratricopeptide repeat domain"/>
    <property type="match status" value="1"/>
</dbReference>
<keyword evidence="1" id="KW-0472">Membrane</keyword>
<feature type="transmembrane region" description="Helical" evidence="1">
    <location>
        <begin position="92"/>
        <end position="109"/>
    </location>
</feature>
<evidence type="ECO:0000256" key="1">
    <source>
        <dbReference type="SAM" id="Phobius"/>
    </source>
</evidence>
<evidence type="ECO:0000313" key="2">
    <source>
        <dbReference type="EMBL" id="SHI83853.1"/>
    </source>
</evidence>
<gene>
    <name evidence="2" type="ORF">SAMN04488508_103371</name>
</gene>
<protein>
    <submittedName>
        <fullName evidence="2">Tetratricopeptide repeat-containing protein</fullName>
    </submittedName>
</protein>
<evidence type="ECO:0000313" key="3">
    <source>
        <dbReference type="Proteomes" id="UP000184432"/>
    </source>
</evidence>
<accession>A0A1M6EEJ8</accession>
<keyword evidence="3" id="KW-1185">Reference proteome</keyword>
<dbReference type="Pfam" id="PF13432">
    <property type="entry name" value="TPR_16"/>
    <property type="match status" value="1"/>
</dbReference>
<dbReference type="Proteomes" id="UP000184432">
    <property type="component" value="Unassembled WGS sequence"/>
</dbReference>
<keyword evidence="1" id="KW-0812">Transmembrane</keyword>
<dbReference type="SUPFAM" id="SSF48452">
    <property type="entry name" value="TPR-like"/>
    <property type="match status" value="1"/>
</dbReference>
<name>A0A1M6EEJ8_9FLAO</name>
<sequence length="246" mass="28589">MTPEEKYELFEKYCRQDLSVEDKATLDQILTEDEAANQELKVYQELWSHLDSNFTTEKQQQELKDNLKQIGDSYFNTTTTPKKSKVIQMPKWAYAVAASVVLFFGVYFFNQGNPTYDDFATIPELSMGERSNSNEDAKNVEKVFNAGDYKAAENYFSSLLTEDPDNTQYQFYYGIALLEQNKYANATTVFESLYKGNSVYRYRALWFEALNELKQEKYESCAGLLKKIPEDAEDYQQAQKLLKKLD</sequence>
<reference evidence="3" key="1">
    <citation type="submission" date="2016-11" db="EMBL/GenBank/DDBJ databases">
        <authorList>
            <person name="Varghese N."/>
            <person name="Submissions S."/>
        </authorList>
    </citation>
    <scope>NUCLEOTIDE SEQUENCE [LARGE SCALE GENOMIC DNA]</scope>
    <source>
        <strain evidence="3">DSM 22623</strain>
    </source>
</reference>
<dbReference type="EMBL" id="FQYP01000003">
    <property type="protein sequence ID" value="SHI83853.1"/>
    <property type="molecule type" value="Genomic_DNA"/>
</dbReference>
<dbReference type="AlphaFoldDB" id="A0A1M6EEJ8"/>
<dbReference type="RefSeq" id="WP_073315707.1">
    <property type="nucleotide sequence ID" value="NZ_FQYP01000003.1"/>
</dbReference>
<keyword evidence="1" id="KW-1133">Transmembrane helix</keyword>
<dbReference type="InterPro" id="IPR011990">
    <property type="entry name" value="TPR-like_helical_dom_sf"/>
</dbReference>
<organism evidence="2 3">
    <name type="scientific">Aquimarina spongiae</name>
    <dbReference type="NCBI Taxonomy" id="570521"/>
    <lineage>
        <taxon>Bacteria</taxon>
        <taxon>Pseudomonadati</taxon>
        <taxon>Bacteroidota</taxon>
        <taxon>Flavobacteriia</taxon>
        <taxon>Flavobacteriales</taxon>
        <taxon>Flavobacteriaceae</taxon>
        <taxon>Aquimarina</taxon>
    </lineage>
</organism>
<dbReference type="STRING" id="570521.SAMN04488508_103371"/>
<dbReference type="OrthoDB" id="979271at2"/>